<feature type="transmembrane region" description="Helical" evidence="1">
    <location>
        <begin position="58"/>
        <end position="75"/>
    </location>
</feature>
<dbReference type="OrthoDB" id="410158at2759"/>
<dbReference type="EMBL" id="CAJNJA010030071">
    <property type="protein sequence ID" value="CAE7637795.1"/>
    <property type="molecule type" value="Genomic_DNA"/>
</dbReference>
<gene>
    <name evidence="2" type="primary">GIP</name>
    <name evidence="2" type="ORF">SNEC2469_LOCUS18006</name>
</gene>
<evidence type="ECO:0000313" key="2">
    <source>
        <dbReference type="EMBL" id="CAE7637795.1"/>
    </source>
</evidence>
<dbReference type="Proteomes" id="UP000601435">
    <property type="component" value="Unassembled WGS sequence"/>
</dbReference>
<feature type="non-terminal residue" evidence="2">
    <location>
        <position position="1"/>
    </location>
</feature>
<evidence type="ECO:0000313" key="3">
    <source>
        <dbReference type="Proteomes" id="UP000601435"/>
    </source>
</evidence>
<evidence type="ECO:0000256" key="1">
    <source>
        <dbReference type="SAM" id="Phobius"/>
    </source>
</evidence>
<organism evidence="2 3">
    <name type="scientific">Symbiodinium necroappetens</name>
    <dbReference type="NCBI Taxonomy" id="1628268"/>
    <lineage>
        <taxon>Eukaryota</taxon>
        <taxon>Sar</taxon>
        <taxon>Alveolata</taxon>
        <taxon>Dinophyceae</taxon>
        <taxon>Suessiales</taxon>
        <taxon>Symbiodiniaceae</taxon>
        <taxon>Symbiodinium</taxon>
    </lineage>
</organism>
<keyword evidence="1" id="KW-1133">Transmembrane helix</keyword>
<reference evidence="2" key="1">
    <citation type="submission" date="2021-02" db="EMBL/GenBank/DDBJ databases">
        <authorList>
            <person name="Dougan E. K."/>
            <person name="Rhodes N."/>
            <person name="Thang M."/>
            <person name="Chan C."/>
        </authorList>
    </citation>
    <scope>NUCLEOTIDE SEQUENCE</scope>
</reference>
<keyword evidence="1" id="KW-0472">Membrane</keyword>
<proteinExistence type="predicted"/>
<comment type="caution">
    <text evidence="2">The sequence shown here is derived from an EMBL/GenBank/DDBJ whole genome shotgun (WGS) entry which is preliminary data.</text>
</comment>
<keyword evidence="3" id="KW-1185">Reference proteome</keyword>
<accession>A0A812VTM5</accession>
<keyword evidence="1" id="KW-0812">Transmembrane</keyword>
<protein>
    <submittedName>
        <fullName evidence="2">GIP protein</fullName>
    </submittedName>
</protein>
<dbReference type="AlphaFoldDB" id="A0A812VTM5"/>
<feature type="transmembrane region" description="Helical" evidence="1">
    <location>
        <begin position="87"/>
        <end position="104"/>
    </location>
</feature>
<sequence length="133" mass="15522">MERGVYGIAGFLSVADELRVLWSLPYLTRLWCVFELAAYRKVNPGGKIAFRPLFIERVLFQLLLATYAYQTILLGSRTVDSITSLAYVRYLFFVLPWAFCVYGLRMNFREKLNLFAQLEAFDVEQAYCTEEFD</sequence>
<name>A0A812VTM5_9DINO</name>